<evidence type="ECO:0000256" key="1">
    <source>
        <dbReference type="ARBA" id="ARBA00005306"/>
    </source>
</evidence>
<dbReference type="EMBL" id="LWLG01000001">
    <property type="protein sequence ID" value="OAQ21900.1"/>
    <property type="molecule type" value="Genomic_DNA"/>
</dbReference>
<dbReference type="NCBIfam" id="TIGR00133">
    <property type="entry name" value="gatB"/>
    <property type="match status" value="1"/>
</dbReference>
<dbReference type="InterPro" id="IPR003789">
    <property type="entry name" value="Asn/Gln_tRNA_amidoTrase-B-like"/>
</dbReference>
<keyword evidence="7 11" id="KW-0648">Protein biosynthesis</keyword>
<evidence type="ECO:0000256" key="10">
    <source>
        <dbReference type="ARBA" id="ARBA00047913"/>
    </source>
</evidence>
<proteinExistence type="inferred from homology"/>
<evidence type="ECO:0000256" key="8">
    <source>
        <dbReference type="ARBA" id="ARBA00024799"/>
    </source>
</evidence>
<dbReference type="InterPro" id="IPR017959">
    <property type="entry name" value="Asn/Gln-tRNA_amidoTrfase_suB/E"/>
</dbReference>
<reference evidence="13 14" key="1">
    <citation type="submission" date="2016-04" db="EMBL/GenBank/DDBJ databases">
        <title>Genome analysis of Thermosulfurimonas dismutans, the first thermophilic sulfur-disproportionating bacterium of the phylum Thermodesulfobacteria.</title>
        <authorList>
            <person name="Mardanov A.V."/>
            <person name="Beletsky A.V."/>
            <person name="Kadnikov V.V."/>
            <person name="Slobodkin A.I."/>
            <person name="Ravin N.V."/>
        </authorList>
    </citation>
    <scope>NUCLEOTIDE SEQUENCE [LARGE SCALE GENOMIC DNA]</scope>
    <source>
        <strain evidence="13 14">S95</strain>
    </source>
</reference>
<dbReference type="InterPro" id="IPR017958">
    <property type="entry name" value="Gln-tRNA_amidoTrfase_suB_CS"/>
</dbReference>
<dbReference type="AlphaFoldDB" id="A0A179D737"/>
<dbReference type="InterPro" id="IPR014746">
    <property type="entry name" value="Gln_synth/guanido_kin_cat_dom"/>
</dbReference>
<dbReference type="Gene3D" id="1.10.150.380">
    <property type="entry name" value="GatB domain, N-terminal subdomain"/>
    <property type="match status" value="1"/>
</dbReference>
<dbReference type="FunFam" id="1.10.10.410:FF:000001">
    <property type="entry name" value="Aspartyl/glutamyl-tRNA(Asn/Gln) amidotransferase subunit B"/>
    <property type="match status" value="1"/>
</dbReference>
<dbReference type="GO" id="GO:0016740">
    <property type="term" value="F:transferase activity"/>
    <property type="evidence" value="ECO:0007669"/>
    <property type="project" value="UniProtKB-KW"/>
</dbReference>
<dbReference type="GO" id="GO:0070681">
    <property type="term" value="P:glutaminyl-tRNAGln biosynthesis via transamidation"/>
    <property type="evidence" value="ECO:0007669"/>
    <property type="project" value="TreeGrafter"/>
</dbReference>
<dbReference type="InterPro" id="IPR006075">
    <property type="entry name" value="Asn/Gln-tRNA_Trfase_suB/E_cat"/>
</dbReference>
<keyword evidence="14" id="KW-1185">Reference proteome</keyword>
<evidence type="ECO:0000256" key="9">
    <source>
        <dbReference type="ARBA" id="ARBA00047380"/>
    </source>
</evidence>
<evidence type="ECO:0000313" key="14">
    <source>
        <dbReference type="Proteomes" id="UP000078390"/>
    </source>
</evidence>
<dbReference type="SUPFAM" id="SSF89095">
    <property type="entry name" value="GatB/YqeY motif"/>
    <property type="match status" value="1"/>
</dbReference>
<comment type="subunit">
    <text evidence="2 11">Heterotrimer of A, B and C subunits.</text>
</comment>
<dbReference type="NCBIfam" id="NF004014">
    <property type="entry name" value="PRK05477.1-4"/>
    <property type="match status" value="1"/>
</dbReference>
<comment type="function">
    <text evidence="8 11">Allows the formation of correctly charged Asn-tRNA(Asn) or Gln-tRNA(Gln) through the transamidation of misacylated Asp-tRNA(Asn) or Glu-tRNA(Gln) in organisms which lack either or both of asparaginyl-tRNA or glutaminyl-tRNA synthetases. The reaction takes place in the presence of glutamine and ATP through an activated phospho-Asp-tRNA(Asn) or phospho-Glu-tRNA(Gln).</text>
</comment>
<dbReference type="SUPFAM" id="SSF55931">
    <property type="entry name" value="Glutamine synthetase/guanido kinase"/>
    <property type="match status" value="1"/>
</dbReference>
<dbReference type="InterPro" id="IPR004413">
    <property type="entry name" value="GatB"/>
</dbReference>
<dbReference type="STRING" id="999894.TDIS_0418"/>
<dbReference type="PANTHER" id="PTHR11659">
    <property type="entry name" value="GLUTAMYL-TRNA GLN AMIDOTRANSFERASE SUBUNIT B MITOCHONDRIAL AND PROKARYOTIC PET112-RELATED"/>
    <property type="match status" value="1"/>
</dbReference>
<comment type="caution">
    <text evidence="13">The sequence shown here is derived from an EMBL/GenBank/DDBJ whole genome shotgun (WGS) entry which is preliminary data.</text>
</comment>
<dbReference type="GO" id="GO:0050567">
    <property type="term" value="F:glutaminyl-tRNA synthase (glutamine-hydrolyzing) activity"/>
    <property type="evidence" value="ECO:0007669"/>
    <property type="project" value="UniProtKB-UniRule"/>
</dbReference>
<dbReference type="GO" id="GO:0005524">
    <property type="term" value="F:ATP binding"/>
    <property type="evidence" value="ECO:0007669"/>
    <property type="project" value="UniProtKB-KW"/>
</dbReference>
<dbReference type="InterPro" id="IPR018027">
    <property type="entry name" value="Asn/Gln_amidotransferase"/>
</dbReference>
<keyword evidence="4 11" id="KW-0436">Ligase</keyword>
<dbReference type="InterPro" id="IPR023168">
    <property type="entry name" value="GatB_Yqey_C_2"/>
</dbReference>
<keyword evidence="5 11" id="KW-0547">Nucleotide-binding</keyword>
<organism evidence="13 14">
    <name type="scientific">Thermosulfurimonas dismutans</name>
    <dbReference type="NCBI Taxonomy" id="999894"/>
    <lineage>
        <taxon>Bacteria</taxon>
        <taxon>Pseudomonadati</taxon>
        <taxon>Thermodesulfobacteriota</taxon>
        <taxon>Thermodesulfobacteria</taxon>
        <taxon>Thermodesulfobacteriales</taxon>
        <taxon>Thermodesulfobacteriaceae</taxon>
        <taxon>Thermosulfurimonas</taxon>
    </lineage>
</organism>
<dbReference type="PATRIC" id="fig|999894.6.peg.418"/>
<dbReference type="NCBIfam" id="NF004012">
    <property type="entry name" value="PRK05477.1-2"/>
    <property type="match status" value="1"/>
</dbReference>
<accession>A0A179D737</accession>
<dbReference type="InterPro" id="IPR042114">
    <property type="entry name" value="GatB_C_1"/>
</dbReference>
<dbReference type="FunFam" id="1.10.150.380:FF:000001">
    <property type="entry name" value="Aspartyl/glutamyl-tRNA(Asn/Gln) amidotransferase subunit B"/>
    <property type="match status" value="1"/>
</dbReference>
<evidence type="ECO:0000256" key="4">
    <source>
        <dbReference type="ARBA" id="ARBA00022598"/>
    </source>
</evidence>
<dbReference type="Gene3D" id="1.10.10.410">
    <property type="match status" value="1"/>
</dbReference>
<feature type="domain" description="Asn/Gln amidotransferase" evidence="12">
    <location>
        <begin position="327"/>
        <end position="474"/>
    </location>
</feature>
<gene>
    <name evidence="11" type="primary">gatB</name>
    <name evidence="13" type="ORF">TDIS_0418</name>
</gene>
<comment type="catalytic activity">
    <reaction evidence="10 11">
        <text>L-glutamyl-tRNA(Gln) + L-glutamine + ATP + H2O = L-glutaminyl-tRNA(Gln) + L-glutamate + ADP + phosphate + H(+)</text>
        <dbReference type="Rhea" id="RHEA:17521"/>
        <dbReference type="Rhea" id="RHEA-COMP:9681"/>
        <dbReference type="Rhea" id="RHEA-COMP:9684"/>
        <dbReference type="ChEBI" id="CHEBI:15377"/>
        <dbReference type="ChEBI" id="CHEBI:15378"/>
        <dbReference type="ChEBI" id="CHEBI:29985"/>
        <dbReference type="ChEBI" id="CHEBI:30616"/>
        <dbReference type="ChEBI" id="CHEBI:43474"/>
        <dbReference type="ChEBI" id="CHEBI:58359"/>
        <dbReference type="ChEBI" id="CHEBI:78520"/>
        <dbReference type="ChEBI" id="CHEBI:78521"/>
        <dbReference type="ChEBI" id="CHEBI:456216"/>
    </reaction>
</comment>
<dbReference type="OrthoDB" id="9804078at2"/>
<keyword evidence="13" id="KW-0808">Transferase</keyword>
<comment type="catalytic activity">
    <reaction evidence="9 11">
        <text>L-aspartyl-tRNA(Asn) + L-glutamine + ATP + H2O = L-asparaginyl-tRNA(Asn) + L-glutamate + ADP + phosphate + 2 H(+)</text>
        <dbReference type="Rhea" id="RHEA:14513"/>
        <dbReference type="Rhea" id="RHEA-COMP:9674"/>
        <dbReference type="Rhea" id="RHEA-COMP:9677"/>
        <dbReference type="ChEBI" id="CHEBI:15377"/>
        <dbReference type="ChEBI" id="CHEBI:15378"/>
        <dbReference type="ChEBI" id="CHEBI:29985"/>
        <dbReference type="ChEBI" id="CHEBI:30616"/>
        <dbReference type="ChEBI" id="CHEBI:43474"/>
        <dbReference type="ChEBI" id="CHEBI:58359"/>
        <dbReference type="ChEBI" id="CHEBI:78515"/>
        <dbReference type="ChEBI" id="CHEBI:78516"/>
        <dbReference type="ChEBI" id="CHEBI:456216"/>
    </reaction>
</comment>
<evidence type="ECO:0000256" key="7">
    <source>
        <dbReference type="ARBA" id="ARBA00022917"/>
    </source>
</evidence>
<dbReference type="NCBIfam" id="NF004015">
    <property type="entry name" value="PRK05477.1-5"/>
    <property type="match status" value="1"/>
</dbReference>
<name>A0A179D737_9BACT</name>
<evidence type="ECO:0000256" key="11">
    <source>
        <dbReference type="HAMAP-Rule" id="MF_00121"/>
    </source>
</evidence>
<dbReference type="PROSITE" id="PS01234">
    <property type="entry name" value="GATB"/>
    <property type="match status" value="1"/>
</dbReference>
<evidence type="ECO:0000259" key="12">
    <source>
        <dbReference type="SMART" id="SM00845"/>
    </source>
</evidence>
<dbReference type="GO" id="GO:0050566">
    <property type="term" value="F:asparaginyl-tRNA synthase (glutamine-hydrolyzing) activity"/>
    <property type="evidence" value="ECO:0007669"/>
    <property type="project" value="RHEA"/>
</dbReference>
<comment type="similarity">
    <text evidence="1 11">Belongs to the GatB/GatE family. GatB subfamily.</text>
</comment>
<evidence type="ECO:0000313" key="13">
    <source>
        <dbReference type="EMBL" id="OAQ21900.1"/>
    </source>
</evidence>
<dbReference type="PANTHER" id="PTHR11659:SF0">
    <property type="entry name" value="GLUTAMYL-TRNA(GLN) AMIDOTRANSFERASE SUBUNIT B, MITOCHONDRIAL"/>
    <property type="match status" value="1"/>
</dbReference>
<evidence type="ECO:0000256" key="5">
    <source>
        <dbReference type="ARBA" id="ARBA00022741"/>
    </source>
</evidence>
<dbReference type="RefSeq" id="WP_068668770.1">
    <property type="nucleotide sequence ID" value="NZ_LWLG01000001.1"/>
</dbReference>
<dbReference type="Pfam" id="PF02637">
    <property type="entry name" value="GatB_Yqey"/>
    <property type="match status" value="1"/>
</dbReference>
<protein>
    <recommendedName>
        <fullName evidence="3 11">Aspartyl/glutamyl-tRNA(Asn/Gln) amidotransferase subunit B</fullName>
        <shortName evidence="11">Asp/Glu-ADT subunit B</shortName>
        <ecNumber evidence="11">6.3.5.-</ecNumber>
    </recommendedName>
</protein>
<dbReference type="HAMAP" id="MF_00121">
    <property type="entry name" value="GatB"/>
    <property type="match status" value="1"/>
</dbReference>
<dbReference type="SMART" id="SM00845">
    <property type="entry name" value="GatB_Yqey"/>
    <property type="match status" value="1"/>
</dbReference>
<evidence type="ECO:0000256" key="2">
    <source>
        <dbReference type="ARBA" id="ARBA00011123"/>
    </source>
</evidence>
<sequence length="476" mass="53843">MEFEAVIGLEVHTQLLTESKIFCGCSTKFGAPPNHHTCPVCTGMPGSLPVLNRRVVEFALRLALAVGARINPVCVFARKHYFYPDLPKNYQISQYEAPIAEGGAIEIEVDGQRKSIGLVRIHMEEDAGKLVHDEKRPVSYVDFNRTGVPLLEIVSEPDIRSPEEAVAYLKKLRTIVRYLGICDGNMEEGSLRCDANVSVRPKGSQEFGTKVELKNMNSFRHVERALKYEIKRQIGLLLEGKEVVQETRLFDEAKGVTHSMRGKEEAHDYRYFPDPDLVPVKIDPEWIEKVRSELPELPDAKKQRFIEEYGLPTYDAEILTVSRPLAEFFEECVKLFPQPKKVSNWLMTEVLRELNREGKEIDETNLKPEHIAELLKLVEDGVVSITAAKKIFPEVYATGRNPKELVEEKGLRQESDEGALEAICREVLSENPAEVEKYKSGKKGVIGFFVGQVMKKTRGKANPKLVNQILTRLLEA</sequence>
<dbReference type="EC" id="6.3.5.-" evidence="11"/>
<keyword evidence="6 11" id="KW-0067">ATP-binding</keyword>
<evidence type="ECO:0000256" key="6">
    <source>
        <dbReference type="ARBA" id="ARBA00022840"/>
    </source>
</evidence>
<dbReference type="GO" id="GO:0006412">
    <property type="term" value="P:translation"/>
    <property type="evidence" value="ECO:0007669"/>
    <property type="project" value="UniProtKB-UniRule"/>
</dbReference>
<dbReference type="Pfam" id="PF02934">
    <property type="entry name" value="GatB_N"/>
    <property type="match status" value="1"/>
</dbReference>
<evidence type="ECO:0000256" key="3">
    <source>
        <dbReference type="ARBA" id="ARBA00016923"/>
    </source>
</evidence>
<dbReference type="Proteomes" id="UP000078390">
    <property type="component" value="Unassembled WGS sequence"/>
</dbReference>